<comment type="caution">
    <text evidence="2">The sequence shown here is derived from an EMBL/GenBank/DDBJ whole genome shotgun (WGS) entry which is preliminary data.</text>
</comment>
<dbReference type="RefSeq" id="WP_211467557.1">
    <property type="nucleotide sequence ID" value="NZ_JAGSXH010000031.1"/>
</dbReference>
<proteinExistence type="predicted"/>
<dbReference type="EMBL" id="JAGSXH010000031">
    <property type="protein sequence ID" value="MBS2963657.1"/>
    <property type="molecule type" value="Genomic_DNA"/>
</dbReference>
<evidence type="ECO:0000313" key="2">
    <source>
        <dbReference type="EMBL" id="MBS2963657.1"/>
    </source>
</evidence>
<protein>
    <submittedName>
        <fullName evidence="2">Uncharacterized protein</fullName>
    </submittedName>
</protein>
<organism evidence="2 3">
    <name type="scientific">Actinocrinis puniceicyclus</name>
    <dbReference type="NCBI Taxonomy" id="977794"/>
    <lineage>
        <taxon>Bacteria</taxon>
        <taxon>Bacillati</taxon>
        <taxon>Actinomycetota</taxon>
        <taxon>Actinomycetes</taxon>
        <taxon>Catenulisporales</taxon>
        <taxon>Actinospicaceae</taxon>
        <taxon>Actinocrinis</taxon>
    </lineage>
</organism>
<dbReference type="Proteomes" id="UP000677913">
    <property type="component" value="Unassembled WGS sequence"/>
</dbReference>
<keyword evidence="3" id="KW-1185">Reference proteome</keyword>
<sequence length="269" mass="28495">MATYYVIARVDGTRQVGPDRQTVDLADALARGITHFIQIPELDDDERSTDPYGLLVHPEPAQAGLGIADDMTLTLGVDGAFRLFQLQAVPAPDHFTPSSAVGSQAIVTREFLAVAEVPAWWAYGPHGRHVLGLIYALGGLKREELDAIGRRIDGAGLNFAKVKFDALSVADRFIAGSGRTGAARLARGYARAATYGTWDRDSALGHAASLAGDIAHVMSVGDLVPEVTLDSLTAWLAPQLSELHPAGEGPDYVAVPQQDGADESADENA</sequence>
<evidence type="ECO:0000256" key="1">
    <source>
        <dbReference type="SAM" id="MobiDB-lite"/>
    </source>
</evidence>
<feature type="region of interest" description="Disordered" evidence="1">
    <location>
        <begin position="246"/>
        <end position="269"/>
    </location>
</feature>
<accession>A0A8J7WP17</accession>
<dbReference type="AlphaFoldDB" id="A0A8J7WP17"/>
<gene>
    <name evidence="2" type="ORF">KGA66_11400</name>
</gene>
<evidence type="ECO:0000313" key="3">
    <source>
        <dbReference type="Proteomes" id="UP000677913"/>
    </source>
</evidence>
<feature type="compositionally biased region" description="Acidic residues" evidence="1">
    <location>
        <begin position="260"/>
        <end position="269"/>
    </location>
</feature>
<reference evidence="2" key="1">
    <citation type="submission" date="2021-04" db="EMBL/GenBank/DDBJ databases">
        <title>Genome based classification of Actinospica acidithermotolerans sp. nov., an actinobacterium isolated from an Indonesian hot spring.</title>
        <authorList>
            <person name="Kusuma A.B."/>
            <person name="Putra K.E."/>
            <person name="Nafisah S."/>
            <person name="Loh J."/>
            <person name="Nouioui I."/>
            <person name="Goodfellow M."/>
        </authorList>
    </citation>
    <scope>NUCLEOTIDE SEQUENCE</scope>
    <source>
        <strain evidence="2">DSM 45618</strain>
    </source>
</reference>
<name>A0A8J7WP17_9ACTN</name>